<dbReference type="GO" id="GO:0005829">
    <property type="term" value="C:cytosol"/>
    <property type="evidence" value="ECO:0007669"/>
    <property type="project" value="TreeGrafter"/>
</dbReference>
<name>A0A285H9R9_9FIRM</name>
<dbReference type="GO" id="GO:0036222">
    <property type="term" value="F:XTP diphosphatase activity"/>
    <property type="evidence" value="ECO:0007669"/>
    <property type="project" value="UniProtKB-UniRule"/>
</dbReference>
<feature type="binding site" evidence="10">
    <location>
        <begin position="152"/>
        <end position="155"/>
    </location>
    <ligand>
        <name>substrate</name>
    </ligand>
</feature>
<evidence type="ECO:0000256" key="8">
    <source>
        <dbReference type="ARBA" id="ARBA00051875"/>
    </source>
</evidence>
<dbReference type="Gene3D" id="3.90.950.10">
    <property type="match status" value="1"/>
</dbReference>
<dbReference type="STRING" id="1413210.U472_13450"/>
<feature type="binding site" evidence="10">
    <location>
        <begin position="180"/>
        <end position="181"/>
    </location>
    <ligand>
        <name>substrate</name>
    </ligand>
</feature>
<comment type="subunit">
    <text evidence="2 10">Homodimer.</text>
</comment>
<comment type="caution">
    <text evidence="10">Lacks conserved residue(s) required for the propagation of feature annotation.</text>
</comment>
<evidence type="ECO:0000313" key="13">
    <source>
        <dbReference type="Proteomes" id="UP000219573"/>
    </source>
</evidence>
<evidence type="ECO:0000256" key="9">
    <source>
        <dbReference type="ARBA" id="ARBA00052017"/>
    </source>
</evidence>
<keyword evidence="7 10" id="KW-0546">Nucleotide metabolism</keyword>
<dbReference type="NCBIfam" id="TIGR00042">
    <property type="entry name" value="RdgB/HAM1 family non-canonical purine NTP pyrophosphatase"/>
    <property type="match status" value="1"/>
</dbReference>
<dbReference type="Pfam" id="PF01725">
    <property type="entry name" value="Ham1p_like"/>
    <property type="match status" value="1"/>
</dbReference>
<comment type="cofactor">
    <cofactor evidence="10">
        <name>Mg(2+)</name>
        <dbReference type="ChEBI" id="CHEBI:18420"/>
    </cofactor>
    <text evidence="10">Binds 1 Mg(2+) ion per subunit.</text>
</comment>
<dbReference type="GO" id="GO:0000166">
    <property type="term" value="F:nucleotide binding"/>
    <property type="evidence" value="ECO:0007669"/>
    <property type="project" value="UniProtKB-KW"/>
</dbReference>
<evidence type="ECO:0000256" key="6">
    <source>
        <dbReference type="ARBA" id="ARBA00022842"/>
    </source>
</evidence>
<dbReference type="GO" id="GO:0036220">
    <property type="term" value="F:ITP diphosphatase activity"/>
    <property type="evidence" value="ECO:0007669"/>
    <property type="project" value="UniProtKB-UniRule"/>
</dbReference>
<keyword evidence="13" id="KW-1185">Reference proteome</keyword>
<comment type="catalytic activity">
    <reaction evidence="9 10">
        <text>XTP + H2O = XMP + diphosphate + H(+)</text>
        <dbReference type="Rhea" id="RHEA:28610"/>
        <dbReference type="ChEBI" id="CHEBI:15377"/>
        <dbReference type="ChEBI" id="CHEBI:15378"/>
        <dbReference type="ChEBI" id="CHEBI:33019"/>
        <dbReference type="ChEBI" id="CHEBI:57464"/>
        <dbReference type="ChEBI" id="CHEBI:61314"/>
        <dbReference type="EC" id="3.6.1.66"/>
    </reaction>
</comment>
<keyword evidence="6 10" id="KW-0460">Magnesium</keyword>
<evidence type="ECO:0000256" key="10">
    <source>
        <dbReference type="HAMAP-Rule" id="MF_01405"/>
    </source>
</evidence>
<dbReference type="EMBL" id="OBDZ01000016">
    <property type="protein sequence ID" value="SNY32502.1"/>
    <property type="molecule type" value="Genomic_DNA"/>
</dbReference>
<dbReference type="InterPro" id="IPR020922">
    <property type="entry name" value="dITP/XTP_pyrophosphatase"/>
</dbReference>
<feature type="active site" description="Proton acceptor" evidence="10">
    <location>
        <position position="69"/>
    </location>
</feature>
<dbReference type="PANTHER" id="PTHR11067">
    <property type="entry name" value="INOSINE TRIPHOSPHATE PYROPHOSPHATASE/HAM1 PROTEIN"/>
    <property type="match status" value="1"/>
</dbReference>
<comment type="similarity">
    <text evidence="1 10 11">Belongs to the HAM1 NTPase family.</text>
</comment>
<dbReference type="RefSeq" id="WP_097018228.1">
    <property type="nucleotide sequence ID" value="NZ_OBDZ01000016.1"/>
</dbReference>
<dbReference type="GO" id="GO:0009117">
    <property type="term" value="P:nucleotide metabolic process"/>
    <property type="evidence" value="ECO:0007669"/>
    <property type="project" value="UniProtKB-KW"/>
</dbReference>
<sequence length="194" mass="21630">MKLFLATGNQHKIEEMKKILADTDIEILSKNDIETMPEVIEDQDTFIGNSLKKAREIAEYIGMATIADDSGLVVQALNGQPGVYSARFAGENATDQENNQKLLELLKDIPLAEREAYFICAMAFVSTEGKEYTVTGKCHGHITFKAQGEEGFGYDPLFIPKGYKKSFAQLGSEVKNKISHRAKALDKMKDYLIK</sequence>
<organism evidence="12 13">
    <name type="scientific">Orenia metallireducens</name>
    <dbReference type="NCBI Taxonomy" id="1413210"/>
    <lineage>
        <taxon>Bacteria</taxon>
        <taxon>Bacillati</taxon>
        <taxon>Bacillota</taxon>
        <taxon>Clostridia</taxon>
        <taxon>Halanaerobiales</taxon>
        <taxon>Halobacteroidaceae</taxon>
        <taxon>Orenia</taxon>
    </lineage>
</organism>
<evidence type="ECO:0000256" key="3">
    <source>
        <dbReference type="ARBA" id="ARBA00022723"/>
    </source>
</evidence>
<feature type="binding site" evidence="10">
    <location>
        <position position="70"/>
    </location>
    <ligand>
        <name>substrate</name>
    </ligand>
</feature>
<dbReference type="InterPro" id="IPR029001">
    <property type="entry name" value="ITPase-like_fam"/>
</dbReference>
<dbReference type="NCBIfam" id="NF011397">
    <property type="entry name" value="PRK14822.1"/>
    <property type="match status" value="1"/>
</dbReference>
<dbReference type="GO" id="GO:0009146">
    <property type="term" value="P:purine nucleoside triphosphate catabolic process"/>
    <property type="evidence" value="ECO:0007669"/>
    <property type="project" value="UniProtKB-UniRule"/>
</dbReference>
<dbReference type="GO" id="GO:0017111">
    <property type="term" value="F:ribonucleoside triphosphate phosphatase activity"/>
    <property type="evidence" value="ECO:0007669"/>
    <property type="project" value="InterPro"/>
</dbReference>
<evidence type="ECO:0000256" key="4">
    <source>
        <dbReference type="ARBA" id="ARBA00022741"/>
    </source>
</evidence>
<accession>A0A285H9R9</accession>
<dbReference type="Proteomes" id="UP000219573">
    <property type="component" value="Unassembled WGS sequence"/>
</dbReference>
<gene>
    <name evidence="12" type="ORF">SAMN06265827_11628</name>
</gene>
<dbReference type="InterPro" id="IPR002637">
    <property type="entry name" value="RdgB/HAM1"/>
</dbReference>
<keyword evidence="4 10" id="KW-0547">Nucleotide-binding</keyword>
<dbReference type="GO" id="GO:0046872">
    <property type="term" value="F:metal ion binding"/>
    <property type="evidence" value="ECO:0007669"/>
    <property type="project" value="UniProtKB-KW"/>
</dbReference>
<evidence type="ECO:0000256" key="7">
    <source>
        <dbReference type="ARBA" id="ARBA00023080"/>
    </source>
</evidence>
<keyword evidence="5 10" id="KW-0378">Hydrolase</keyword>
<evidence type="ECO:0000313" key="12">
    <source>
        <dbReference type="EMBL" id="SNY32502.1"/>
    </source>
</evidence>
<dbReference type="EC" id="3.6.1.66" evidence="10"/>
<dbReference type="SUPFAM" id="SSF52972">
    <property type="entry name" value="ITPase-like"/>
    <property type="match status" value="1"/>
</dbReference>
<evidence type="ECO:0000256" key="11">
    <source>
        <dbReference type="RuleBase" id="RU003781"/>
    </source>
</evidence>
<protein>
    <recommendedName>
        <fullName evidence="10">dITP/XTP pyrophosphatase</fullName>
        <ecNumber evidence="10">3.6.1.66</ecNumber>
    </recommendedName>
    <alternativeName>
        <fullName evidence="10">Non-canonical purine NTP pyrophosphatase</fullName>
    </alternativeName>
    <alternativeName>
        <fullName evidence="10">Non-standard purine NTP pyrophosphatase</fullName>
    </alternativeName>
    <alternativeName>
        <fullName evidence="10">Nucleoside-triphosphate diphosphatase</fullName>
    </alternativeName>
    <alternativeName>
        <fullName evidence="10">Nucleoside-triphosphate pyrophosphatase</fullName>
        <shortName evidence="10">NTPase</shortName>
    </alternativeName>
</protein>
<feature type="binding site" evidence="10">
    <location>
        <begin position="7"/>
        <end position="12"/>
    </location>
    <ligand>
        <name>substrate</name>
    </ligand>
</feature>
<dbReference type="CDD" id="cd00515">
    <property type="entry name" value="HAM1"/>
    <property type="match status" value="1"/>
</dbReference>
<dbReference type="HAMAP" id="MF_01405">
    <property type="entry name" value="Non_canon_purine_NTPase"/>
    <property type="match status" value="1"/>
</dbReference>
<evidence type="ECO:0000256" key="5">
    <source>
        <dbReference type="ARBA" id="ARBA00022801"/>
    </source>
</evidence>
<comment type="catalytic activity">
    <reaction evidence="10">
        <text>ITP + H2O = IMP + diphosphate + H(+)</text>
        <dbReference type="Rhea" id="RHEA:29399"/>
        <dbReference type="ChEBI" id="CHEBI:15377"/>
        <dbReference type="ChEBI" id="CHEBI:15378"/>
        <dbReference type="ChEBI" id="CHEBI:33019"/>
        <dbReference type="ChEBI" id="CHEBI:58053"/>
        <dbReference type="ChEBI" id="CHEBI:61402"/>
        <dbReference type="EC" id="3.6.1.66"/>
    </reaction>
</comment>
<dbReference type="PANTHER" id="PTHR11067:SF9">
    <property type="entry name" value="INOSINE TRIPHOSPHATE PYROPHOSPHATASE"/>
    <property type="match status" value="1"/>
</dbReference>
<evidence type="ECO:0000256" key="2">
    <source>
        <dbReference type="ARBA" id="ARBA00011738"/>
    </source>
</evidence>
<dbReference type="GO" id="GO:0035870">
    <property type="term" value="F:dITP diphosphatase activity"/>
    <property type="evidence" value="ECO:0007669"/>
    <property type="project" value="UniProtKB-UniRule"/>
</dbReference>
<comment type="function">
    <text evidence="10">Pyrophosphatase that catalyzes the hydrolysis of nucleoside triphosphates to their monophosphate derivatives, with a high preference for the non-canonical purine nucleotides XTP (xanthosine triphosphate), dITP (deoxyinosine triphosphate) and ITP. Seems to function as a house-cleaning enzyme that removes non-canonical purine nucleotides from the nucleotide pool, thus preventing their incorporation into DNA/RNA and avoiding chromosomal lesions.</text>
</comment>
<keyword evidence="3 10" id="KW-0479">Metal-binding</keyword>
<dbReference type="FunFam" id="3.90.950.10:FF:000001">
    <property type="entry name" value="dITP/XTP pyrophosphatase"/>
    <property type="match status" value="1"/>
</dbReference>
<comment type="catalytic activity">
    <reaction evidence="8 10">
        <text>dITP + H2O = dIMP + diphosphate + H(+)</text>
        <dbReference type="Rhea" id="RHEA:28342"/>
        <dbReference type="ChEBI" id="CHEBI:15377"/>
        <dbReference type="ChEBI" id="CHEBI:15378"/>
        <dbReference type="ChEBI" id="CHEBI:33019"/>
        <dbReference type="ChEBI" id="CHEBI:61194"/>
        <dbReference type="ChEBI" id="CHEBI:61382"/>
        <dbReference type="EC" id="3.6.1.66"/>
    </reaction>
</comment>
<proteinExistence type="inferred from homology"/>
<dbReference type="AlphaFoldDB" id="A0A285H9R9"/>
<reference evidence="13" key="1">
    <citation type="submission" date="2017-09" db="EMBL/GenBank/DDBJ databases">
        <authorList>
            <person name="Varghese N."/>
            <person name="Submissions S."/>
        </authorList>
    </citation>
    <scope>NUCLEOTIDE SEQUENCE [LARGE SCALE GENOMIC DNA]</scope>
    <source>
        <strain evidence="13">MSL47</strain>
    </source>
</reference>
<feature type="binding site" evidence="10">
    <location>
        <position position="69"/>
    </location>
    <ligand>
        <name>Mg(2+)</name>
        <dbReference type="ChEBI" id="CHEBI:18420"/>
    </ligand>
</feature>
<evidence type="ECO:0000256" key="1">
    <source>
        <dbReference type="ARBA" id="ARBA00008023"/>
    </source>
</evidence>
<dbReference type="OrthoDB" id="9807456at2"/>
<feature type="binding site" evidence="10">
    <location>
        <position position="175"/>
    </location>
    <ligand>
        <name>substrate</name>
    </ligand>
</feature>